<accession>G8LUD9</accession>
<gene>
    <name evidence="1" type="ordered locus">Clocl_4156</name>
</gene>
<dbReference type="RefSeq" id="WP_014257083.1">
    <property type="nucleotide sequence ID" value="NC_016627.1"/>
</dbReference>
<name>G8LUD9_ACECE</name>
<dbReference type="Proteomes" id="UP000005435">
    <property type="component" value="Chromosome"/>
</dbReference>
<dbReference type="AlphaFoldDB" id="G8LUD9"/>
<dbReference type="KEGG" id="ccl:Clocl_4156"/>
<reference evidence="2" key="1">
    <citation type="submission" date="2011-12" db="EMBL/GenBank/DDBJ databases">
        <title>Complete sequence of Clostridium clariflavum DSM 19732.</title>
        <authorList>
            <consortium name="US DOE Joint Genome Institute"/>
            <person name="Lucas S."/>
            <person name="Han J."/>
            <person name="Lapidus A."/>
            <person name="Cheng J.-F."/>
            <person name="Goodwin L."/>
            <person name="Pitluck S."/>
            <person name="Peters L."/>
            <person name="Teshima H."/>
            <person name="Detter J.C."/>
            <person name="Han C."/>
            <person name="Tapia R."/>
            <person name="Land M."/>
            <person name="Hauser L."/>
            <person name="Kyrpides N."/>
            <person name="Ivanova N."/>
            <person name="Pagani I."/>
            <person name="Kitzmiller T."/>
            <person name="Lynd L."/>
            <person name="Izquierdo J."/>
            <person name="Woyke T."/>
        </authorList>
    </citation>
    <scope>NUCLEOTIDE SEQUENCE [LARGE SCALE GENOMIC DNA]</scope>
    <source>
        <strain evidence="2">DSM 19732 / NBRC 101661 / EBR45</strain>
    </source>
</reference>
<dbReference type="PANTHER" id="PTHR34351">
    <property type="entry name" value="SLR1927 PROTEIN-RELATED"/>
    <property type="match status" value="1"/>
</dbReference>
<dbReference type="EMBL" id="CP003065">
    <property type="protein sequence ID" value="AEV70587.1"/>
    <property type="molecule type" value="Genomic_DNA"/>
</dbReference>
<dbReference type="eggNOG" id="COG1721">
    <property type="taxonomic scope" value="Bacteria"/>
</dbReference>
<protein>
    <submittedName>
        <fullName evidence="1">Uncharacterized protein</fullName>
    </submittedName>
</protein>
<dbReference type="STRING" id="720554.Clocl_4156"/>
<proteinExistence type="predicted"/>
<organism evidence="1 2">
    <name type="scientific">Acetivibrio clariflavus (strain DSM 19732 / NBRC 101661 / EBR45)</name>
    <name type="common">Clostridium clariflavum</name>
    <dbReference type="NCBI Taxonomy" id="720554"/>
    <lineage>
        <taxon>Bacteria</taxon>
        <taxon>Bacillati</taxon>
        <taxon>Bacillota</taxon>
        <taxon>Clostridia</taxon>
        <taxon>Eubacteriales</taxon>
        <taxon>Oscillospiraceae</taxon>
        <taxon>Acetivibrio</taxon>
    </lineage>
</organism>
<evidence type="ECO:0000313" key="1">
    <source>
        <dbReference type="EMBL" id="AEV70587.1"/>
    </source>
</evidence>
<reference evidence="1 2" key="2">
    <citation type="journal article" date="2012" name="Stand. Genomic Sci.">
        <title>Complete Genome Sequence of Clostridium clariflavum DSM 19732.</title>
        <authorList>
            <person name="Izquierdo J.A."/>
            <person name="Goodwin L."/>
            <person name="Davenport K.W."/>
            <person name="Teshima H."/>
            <person name="Bruce D."/>
            <person name="Detter C."/>
            <person name="Tapia R."/>
            <person name="Han S."/>
            <person name="Land M."/>
            <person name="Hauser L."/>
            <person name="Jeffries C.D."/>
            <person name="Han J."/>
            <person name="Pitluck S."/>
            <person name="Nolan M."/>
            <person name="Chen A."/>
            <person name="Huntemann M."/>
            <person name="Mavromatis K."/>
            <person name="Mikhailova N."/>
            <person name="Liolios K."/>
            <person name="Woyke T."/>
            <person name="Lynd L.R."/>
        </authorList>
    </citation>
    <scope>NUCLEOTIDE SEQUENCE [LARGE SCALE GENOMIC DNA]</scope>
    <source>
        <strain evidence="2">DSM 19732 / NBRC 101661 / EBR45</strain>
    </source>
</reference>
<dbReference type="HOGENOM" id="CLU_026152_3_2_9"/>
<evidence type="ECO:0000313" key="2">
    <source>
        <dbReference type="Proteomes" id="UP000005435"/>
    </source>
</evidence>
<sequence length="416" mass="47670" precursor="true">MVMTYMLLFSPIVSGLLVIPFRKKVLVYVDIPFYEVEKGGVVRVNVRLENKSFMPFPFISLEFCEAVNFKISETYNKIISLGPFEKKVISVEYTAISRGVSKIGISDVCLKDYINLFKLSILKNSNEDRFAVEVTVLPRLVNLKPTSKILLGSEASIRQEDLSSPSMNLLNWNGEPGYEFREYMPGDPLHKIHWKLSARSETLMVRKDEGRGISKKRLILDPYIKTEQKKQTVNVIYHLLLGVPPIHTVKNSDNKDEDRLKLEEKILETLLAVAHTSVKIGREVELWLFEGGKWNKYEINDGKTINEIQYRLASYKFEKLPVSDFSKRLPLNEVVGNEEKNRYLKGTESMVFTGNYDNALYKAVENFAEYGIVVDTVLVDNYHSNIRGHNAEGSFINQQGNYWVLGVDEDISEAFL</sequence>
<keyword evidence="2" id="KW-1185">Reference proteome</keyword>